<comment type="subcellular location">
    <subcellularLocation>
        <location evidence="3">Cytoplasm</location>
    </subcellularLocation>
    <subcellularLocation>
        <location evidence="2">Nucleus</location>
    </subcellularLocation>
</comment>
<evidence type="ECO:0000256" key="14">
    <source>
        <dbReference type="ARBA" id="ARBA00072779"/>
    </source>
</evidence>
<evidence type="ECO:0000256" key="10">
    <source>
        <dbReference type="ARBA" id="ARBA00022786"/>
    </source>
</evidence>
<comment type="similarity">
    <text evidence="5">Belongs to the ubiquitin conjugation factor E4 family.</text>
</comment>
<dbReference type="GO" id="GO:0005737">
    <property type="term" value="C:cytoplasm"/>
    <property type="evidence" value="ECO:0007669"/>
    <property type="project" value="UniProtKB-SubCell"/>
</dbReference>
<dbReference type="InterPro" id="IPR045132">
    <property type="entry name" value="UBE4"/>
</dbReference>
<protein>
    <recommendedName>
        <fullName evidence="14">Ubiquitin conjugation factor E4 B</fullName>
        <ecNumber evidence="6">2.3.2.27</ecNumber>
    </recommendedName>
    <alternativeName>
        <fullName evidence="16">RING-type E3 ubiquitin transferase E4 B</fullName>
    </alternativeName>
    <alternativeName>
        <fullName evidence="15">Ubiquitin fusion degradation protein 2</fullName>
    </alternativeName>
</protein>
<accession>A0A2B4SRC2</accession>
<comment type="catalytic activity">
    <reaction evidence="1">
        <text>S-ubiquitinyl-[E2 ubiquitin-conjugating enzyme]-L-cysteine + [acceptor protein]-L-lysine = [E2 ubiquitin-conjugating enzyme]-L-cysteine + N(6)-ubiquitinyl-[acceptor protein]-L-lysine.</text>
        <dbReference type="EC" id="2.3.2.27"/>
    </reaction>
</comment>
<dbReference type="PANTHER" id="PTHR13931:SF2">
    <property type="entry name" value="UBIQUITIN CONJUGATION FACTOR E4 B"/>
    <property type="match status" value="1"/>
</dbReference>
<dbReference type="Pfam" id="PF10408">
    <property type="entry name" value="Ufd2P_core"/>
    <property type="match status" value="1"/>
</dbReference>
<reference evidence="20" key="1">
    <citation type="journal article" date="2017" name="bioRxiv">
        <title>Comparative analysis of the genomes of Stylophora pistillata and Acropora digitifera provides evidence for extensive differences between species of corals.</title>
        <authorList>
            <person name="Voolstra C.R."/>
            <person name="Li Y."/>
            <person name="Liew Y.J."/>
            <person name="Baumgarten S."/>
            <person name="Zoccola D."/>
            <person name="Flot J.-F."/>
            <person name="Tambutte S."/>
            <person name="Allemand D."/>
            <person name="Aranda M."/>
        </authorList>
    </citation>
    <scope>NUCLEOTIDE SEQUENCE [LARGE SCALE GENOMIC DNA]</scope>
</reference>
<evidence type="ECO:0000256" key="11">
    <source>
        <dbReference type="ARBA" id="ARBA00022990"/>
    </source>
</evidence>
<dbReference type="Proteomes" id="UP000225706">
    <property type="component" value="Unassembled WGS sequence"/>
</dbReference>
<feature type="region of interest" description="Disordered" evidence="17">
    <location>
        <begin position="18"/>
        <end position="38"/>
    </location>
</feature>
<keyword evidence="7" id="KW-0963">Cytoplasm</keyword>
<feature type="region of interest" description="Disordered" evidence="17">
    <location>
        <begin position="69"/>
        <end position="107"/>
    </location>
</feature>
<comment type="caution">
    <text evidence="19">The sequence shown here is derived from an EMBL/GenBank/DDBJ whole genome shotgun (WGS) entry which is preliminary data.</text>
</comment>
<feature type="compositionally biased region" description="Low complexity" evidence="17">
    <location>
        <begin position="81"/>
        <end position="92"/>
    </location>
</feature>
<evidence type="ECO:0000256" key="15">
    <source>
        <dbReference type="ARBA" id="ARBA00081821"/>
    </source>
</evidence>
<dbReference type="GO" id="GO:0000151">
    <property type="term" value="C:ubiquitin ligase complex"/>
    <property type="evidence" value="ECO:0007669"/>
    <property type="project" value="InterPro"/>
</dbReference>
<dbReference type="GO" id="GO:0034450">
    <property type="term" value="F:ubiquitin-ubiquitin ligase activity"/>
    <property type="evidence" value="ECO:0007669"/>
    <property type="project" value="InterPro"/>
</dbReference>
<proteinExistence type="inferred from homology"/>
<dbReference type="Pfam" id="PF04564">
    <property type="entry name" value="U-box"/>
    <property type="match status" value="1"/>
</dbReference>
<evidence type="ECO:0000256" key="7">
    <source>
        <dbReference type="ARBA" id="ARBA00022490"/>
    </source>
</evidence>
<dbReference type="FunFam" id="3.30.40.10:FF:000060">
    <property type="entry name" value="ubiquitin conjugation factor E4 B"/>
    <property type="match status" value="1"/>
</dbReference>
<dbReference type="GO" id="GO:0036503">
    <property type="term" value="P:ERAD pathway"/>
    <property type="evidence" value="ECO:0007669"/>
    <property type="project" value="InterPro"/>
</dbReference>
<dbReference type="UniPathway" id="UPA00143"/>
<dbReference type="GO" id="GO:0006511">
    <property type="term" value="P:ubiquitin-dependent protein catabolic process"/>
    <property type="evidence" value="ECO:0007669"/>
    <property type="project" value="InterPro"/>
</dbReference>
<dbReference type="EMBL" id="LSMT01000029">
    <property type="protein sequence ID" value="PFX31916.1"/>
    <property type="molecule type" value="Genomic_DNA"/>
</dbReference>
<evidence type="ECO:0000256" key="8">
    <source>
        <dbReference type="ARBA" id="ARBA00022553"/>
    </source>
</evidence>
<evidence type="ECO:0000313" key="20">
    <source>
        <dbReference type="Proteomes" id="UP000225706"/>
    </source>
</evidence>
<comment type="pathway">
    <text evidence="4">Protein modification; protein ubiquitination.</text>
</comment>
<comment type="function">
    <text evidence="13">Ubiquitin-protein ligase that probably functions as an E3 ligase in conjunction with specific E1 and E2 ligases. May also function as an E4 ligase mediating the assembly of polyubiquitin chains on substrates ubiquitinated by another E3 ubiquitin ligase. May regulate myosin assembly in striated muscles together with STUB1 and VCP/p97 by targeting myosin chaperone UNC45B for proteasomal degradation.</text>
</comment>
<feature type="compositionally biased region" description="Low complexity" evidence="17">
    <location>
        <begin position="26"/>
        <end position="35"/>
    </location>
</feature>
<evidence type="ECO:0000313" key="19">
    <source>
        <dbReference type="EMBL" id="PFX31916.1"/>
    </source>
</evidence>
<dbReference type="EC" id="2.3.2.27" evidence="6"/>
<evidence type="ECO:0000256" key="1">
    <source>
        <dbReference type="ARBA" id="ARBA00000900"/>
    </source>
</evidence>
<evidence type="ECO:0000256" key="6">
    <source>
        <dbReference type="ARBA" id="ARBA00012483"/>
    </source>
</evidence>
<gene>
    <name evidence="19" type="primary">Ube4b</name>
    <name evidence="19" type="ORF">AWC38_SpisGene3215</name>
</gene>
<evidence type="ECO:0000259" key="18">
    <source>
        <dbReference type="PROSITE" id="PS51698"/>
    </source>
</evidence>
<evidence type="ECO:0000256" key="9">
    <source>
        <dbReference type="ARBA" id="ARBA00022679"/>
    </source>
</evidence>
<keyword evidence="10" id="KW-0833">Ubl conjugation pathway</keyword>
<evidence type="ECO:0000256" key="3">
    <source>
        <dbReference type="ARBA" id="ARBA00004496"/>
    </source>
</evidence>
<sequence>MFKSNLTRATVRRRRLARLNQGTLTSSHSPSDSHSIPVRTSLKPLAEGSAVSTQDSGYGSLSQSFEFDESQDTGDKCGKRTSPTCSSSPSESFKFKRTRDGYDKDDTSQVKMSSVTDEHIVKSLCKIFKVSLKISEVSCDSVFLPTLAEDLSQVDLSPGTVCNVINQLIMERLTQLCAHQGGMSVSPTLTIAEETSQMAIDDNSIDCRSTEFISLLGEGKADPSPPNCVKGSTAVYQSKLLKYLVNSYNRSLDEENNFPKRSQEERWITSLTQARRQCVSFSVLILQGCFSADRSVLQKSPLVQLFTNEECDVPFPFLVDLVTTVASDSHLCMQIFKPVLLSLNQEMQNCHLAAEGFKAPLLALSKLCDIRLGTTSVRPICNLMVALSNMWIPSPLSKAEGKEIERLSLLGPFLSLSVFSEECPQIVDRYFSESSENVKLVNVTLRSALRIVRVMPLKTEVNAIRRDLIKPDLDKQCSQLCSSQIPVTNSTRMRVSLTVSKADKIVKCCSSKLLISPLASIREVAQLVGLMVAYSHGVMYAPLFYYDLDREKTQALKINKGDFDASMIISGSARADLNWWIANVHSSINPLDHHSPNVIVYSDASLTGWGGVCNGNTARGMWSDNEKDHHINYLEIFACFLSLKSLCSTQSHVHIQCMIDNTTAIAYINKMGGKMQKCNEITKQLWLWCMDRNIWLSAAHVPGKENTVADRESRISTNSDLEWQLNPQIFIPLYHSGTEVFKIIHSMLVSTESRDACLEFIATVLKRNHCKAQLQVDDRQVASDGFMLNLMTVLQQLCTKVKIEKVDSLYLHHPKSRVNISQESRLKLTSQQVQEWKQELDGKNAWLDPKFPTECFFMAVQAHHLAILPACRRHSRRQKAHRELTRMIEHLESHESEWIETPIASRNKGLLKNWREQIKKLENGKACSDVVLLDDELLRGCLKFYGISIPLPETIAMELASLPDYFVGDVAEFLLFVNMHAYHVLEDPAMNDIVTFFVVFVCSPNYISNPYLVAKIVEVLFVMNPSIQPAASKIHEMIVSHPLALDHLAPALMNFYTDVETTGSSNEFYDKFSIRYHISIIMKSLWQDVGHRGAIMKQSRTTQFVRFVNMLINDTTFLLDESLDSLKSINETQQMMAKTTEWEALPRDVRTSRLRQLSTDERQCRSYLTLASETLDMMLYLTKHVQAPFLRPELIDRIAAMLNFKLQQLCGPKCRNLKVKNPEKYGFEPKTLLDRLTQIYVNLDSEEFAKAVAGDQRSYRKELFNDAAKHLHKSLLKTEAEIYRFKEFATKVEMKAAENAARDEDYDDAPDEFKDPLMMTLMLEPVILPTSGKIMDRAVITRHLLNSDTDPFNRQPLTTDMLKPATELRRQIEEWLRARQPED</sequence>
<evidence type="ECO:0000256" key="17">
    <source>
        <dbReference type="SAM" id="MobiDB-lite"/>
    </source>
</evidence>
<evidence type="ECO:0000256" key="13">
    <source>
        <dbReference type="ARBA" id="ARBA00056267"/>
    </source>
</evidence>
<evidence type="ECO:0000256" key="12">
    <source>
        <dbReference type="ARBA" id="ARBA00023242"/>
    </source>
</evidence>
<keyword evidence="12" id="KW-0539">Nucleus</keyword>
<evidence type="ECO:0000256" key="5">
    <source>
        <dbReference type="ARBA" id="ARBA00007434"/>
    </source>
</evidence>
<dbReference type="GO" id="GO:0005634">
    <property type="term" value="C:nucleus"/>
    <property type="evidence" value="ECO:0007669"/>
    <property type="project" value="UniProtKB-SubCell"/>
</dbReference>
<dbReference type="CDD" id="cd16658">
    <property type="entry name" value="RING-Ubox_UBE4B"/>
    <property type="match status" value="1"/>
</dbReference>
<dbReference type="SUPFAM" id="SSF53098">
    <property type="entry name" value="Ribonuclease H-like"/>
    <property type="match status" value="1"/>
</dbReference>
<feature type="compositionally biased region" description="Basic and acidic residues" evidence="17">
    <location>
        <begin position="98"/>
        <end position="107"/>
    </location>
</feature>
<dbReference type="PANTHER" id="PTHR13931">
    <property type="entry name" value="UBIQUITINATION FACTOR E4"/>
    <property type="match status" value="1"/>
</dbReference>
<dbReference type="Gene3D" id="3.30.40.10">
    <property type="entry name" value="Zinc/RING finger domain, C3HC4 (zinc finger)"/>
    <property type="match status" value="1"/>
</dbReference>
<dbReference type="OrthoDB" id="20295at2759"/>
<name>A0A2B4SRC2_STYPI</name>
<dbReference type="PROSITE" id="PS51698">
    <property type="entry name" value="U_BOX"/>
    <property type="match status" value="1"/>
</dbReference>
<organism evidence="19 20">
    <name type="scientific">Stylophora pistillata</name>
    <name type="common">Smooth cauliflower coral</name>
    <dbReference type="NCBI Taxonomy" id="50429"/>
    <lineage>
        <taxon>Eukaryota</taxon>
        <taxon>Metazoa</taxon>
        <taxon>Cnidaria</taxon>
        <taxon>Anthozoa</taxon>
        <taxon>Hexacorallia</taxon>
        <taxon>Scleractinia</taxon>
        <taxon>Astrocoeniina</taxon>
        <taxon>Pocilloporidae</taxon>
        <taxon>Stylophora</taxon>
    </lineage>
</organism>
<keyword evidence="8" id="KW-0597">Phosphoprotein</keyword>
<dbReference type="SMART" id="SM00504">
    <property type="entry name" value="Ubox"/>
    <property type="match status" value="1"/>
</dbReference>
<dbReference type="SUPFAM" id="SSF57850">
    <property type="entry name" value="RING/U-box"/>
    <property type="match status" value="1"/>
</dbReference>
<evidence type="ECO:0000256" key="4">
    <source>
        <dbReference type="ARBA" id="ARBA00004906"/>
    </source>
</evidence>
<keyword evidence="11" id="KW-0007">Acetylation</keyword>
<dbReference type="STRING" id="50429.A0A2B4SRC2"/>
<keyword evidence="9" id="KW-0808">Transferase</keyword>
<dbReference type="CDD" id="cd09275">
    <property type="entry name" value="RNase_HI_RT_DIRS1"/>
    <property type="match status" value="1"/>
</dbReference>
<dbReference type="InterPro" id="IPR013083">
    <property type="entry name" value="Znf_RING/FYVE/PHD"/>
</dbReference>
<feature type="domain" description="U-box" evidence="18">
    <location>
        <begin position="1308"/>
        <end position="1382"/>
    </location>
</feature>
<dbReference type="InterPro" id="IPR003613">
    <property type="entry name" value="Ubox_domain"/>
</dbReference>
<evidence type="ECO:0000256" key="2">
    <source>
        <dbReference type="ARBA" id="ARBA00004123"/>
    </source>
</evidence>
<evidence type="ECO:0000256" key="16">
    <source>
        <dbReference type="ARBA" id="ARBA00083610"/>
    </source>
</evidence>
<dbReference type="InterPro" id="IPR012337">
    <property type="entry name" value="RNaseH-like_sf"/>
</dbReference>
<dbReference type="GO" id="GO:0000209">
    <property type="term" value="P:protein polyubiquitination"/>
    <property type="evidence" value="ECO:0007669"/>
    <property type="project" value="TreeGrafter"/>
</dbReference>
<keyword evidence="20" id="KW-1185">Reference proteome</keyword>
<dbReference type="InterPro" id="IPR019474">
    <property type="entry name" value="Ub_conjug_fac_E4_core"/>
</dbReference>